<keyword evidence="6 10" id="KW-0235">DNA replication</keyword>
<dbReference type="GO" id="GO:0046872">
    <property type="term" value="F:metal ion binding"/>
    <property type="evidence" value="ECO:0007669"/>
    <property type="project" value="UniProtKB-KW"/>
</dbReference>
<evidence type="ECO:0000256" key="10">
    <source>
        <dbReference type="RuleBase" id="RU003514"/>
    </source>
</evidence>
<evidence type="ECO:0000256" key="7">
    <source>
        <dbReference type="ARBA" id="ARBA00022723"/>
    </source>
</evidence>
<name>A0A6G1SQP5_9ACAR</name>
<dbReference type="Gene3D" id="3.90.920.10">
    <property type="entry name" value="DNA primase, PRIM domain"/>
    <property type="match status" value="1"/>
</dbReference>
<gene>
    <name evidence="11" type="primary">Prim1</name>
    <name evidence="11" type="ORF">g.21158</name>
</gene>
<dbReference type="NCBIfam" id="TIGR00335">
    <property type="entry name" value="primase_sml"/>
    <property type="match status" value="1"/>
</dbReference>
<dbReference type="InterPro" id="IPR014052">
    <property type="entry name" value="DNA_primase_ssu_euk/arc"/>
</dbReference>
<keyword evidence="7" id="KW-0479">Metal-binding</keyword>
<evidence type="ECO:0000256" key="9">
    <source>
        <dbReference type="ARBA" id="ARBA00023163"/>
    </source>
</evidence>
<dbReference type="EC" id="2.7.7.-" evidence="10"/>
<dbReference type="Pfam" id="PF01896">
    <property type="entry name" value="DNA_primase_S"/>
    <property type="match status" value="1"/>
</dbReference>
<keyword evidence="2 10" id="KW-0240">DNA-directed RNA polymerase</keyword>
<dbReference type="FunFam" id="3.90.920.10:FF:000003">
    <property type="entry name" value="DNA primase"/>
    <property type="match status" value="1"/>
</dbReference>
<accession>A0A6G1SQP5</accession>
<keyword evidence="5" id="KW-0548">Nucleotidyltransferase</keyword>
<organism evidence="11">
    <name type="scientific">Aceria tosichella</name>
    <name type="common">wheat curl mite</name>
    <dbReference type="NCBI Taxonomy" id="561515"/>
    <lineage>
        <taxon>Eukaryota</taxon>
        <taxon>Metazoa</taxon>
        <taxon>Ecdysozoa</taxon>
        <taxon>Arthropoda</taxon>
        <taxon>Chelicerata</taxon>
        <taxon>Arachnida</taxon>
        <taxon>Acari</taxon>
        <taxon>Acariformes</taxon>
        <taxon>Trombidiformes</taxon>
        <taxon>Prostigmata</taxon>
        <taxon>Eupodina</taxon>
        <taxon>Eriophyoidea</taxon>
        <taxon>Eriophyidae</taxon>
        <taxon>Eriophyinae</taxon>
        <taxon>Aceriini</taxon>
        <taxon>Aceria</taxon>
    </lineage>
</organism>
<sequence length="394" mass="46335">MSAQLTESLREYYSVIFPAQQIVNWLNYKDDDDVDVFRNREFSMTLPGEIYIRYLAFEDHYDLKKELVRKIPIKIDVGAVYNASPRAHKSMPIYDFRPVQHELVFDIDISDYNDVRTCCQESNICQKCWPFMAIGAKVLNTILTKEFGFKHLLFVFSGRRGFHCWVCDKEARYLTNEARRAIADYFALIKGGENLVRRVEIDTKSGLHPLIIKSLDVIDEHFEDLMVHKQDFLSNEHLIQNVIDLLPPLATTDEKNPDQHFKNSLFQCKMRKSSSADLWDFIKRSANQHKRNKTRYYLEEVKLHHCFPRLDTNVTRGMNHLLKLPFCIHPKTGNVCVPLDIETIDKFQLDQVPNIKDLQEFNTFNQSLEPYFNIMKKFCSNLEKSSKRKDSLDF</sequence>
<protein>
    <recommendedName>
        <fullName evidence="10">DNA primase</fullName>
        <ecNumber evidence="10">2.7.7.-</ecNumber>
    </recommendedName>
</protein>
<evidence type="ECO:0000256" key="3">
    <source>
        <dbReference type="ARBA" id="ARBA00022515"/>
    </source>
</evidence>
<reference evidence="11" key="1">
    <citation type="submission" date="2018-10" db="EMBL/GenBank/DDBJ databases">
        <title>Transcriptome assembly of Aceria tosichella (Wheat curl mite) Type 2.</title>
        <authorList>
            <person name="Scully E.D."/>
            <person name="Geib S.M."/>
            <person name="Palmer N.A."/>
            <person name="Gupta A.K."/>
            <person name="Sarath G."/>
            <person name="Tatineni S."/>
        </authorList>
    </citation>
    <scope>NUCLEOTIDE SEQUENCE</scope>
    <source>
        <strain evidence="11">LincolnNE</strain>
    </source>
</reference>
<evidence type="ECO:0000256" key="5">
    <source>
        <dbReference type="ARBA" id="ARBA00022695"/>
    </source>
</evidence>
<dbReference type="GO" id="GO:0005658">
    <property type="term" value="C:alpha DNA polymerase:primase complex"/>
    <property type="evidence" value="ECO:0007669"/>
    <property type="project" value="UniProtKB-ARBA"/>
</dbReference>
<evidence type="ECO:0000256" key="2">
    <source>
        <dbReference type="ARBA" id="ARBA00022478"/>
    </source>
</evidence>
<dbReference type="PANTHER" id="PTHR10536">
    <property type="entry name" value="DNA PRIMASE SMALL SUBUNIT"/>
    <property type="match status" value="1"/>
</dbReference>
<comment type="similarity">
    <text evidence="1 10">Belongs to the eukaryotic-type primase small subunit family.</text>
</comment>
<evidence type="ECO:0000256" key="4">
    <source>
        <dbReference type="ARBA" id="ARBA00022679"/>
    </source>
</evidence>
<dbReference type="GO" id="GO:0003899">
    <property type="term" value="F:DNA-directed RNA polymerase activity"/>
    <property type="evidence" value="ECO:0007669"/>
    <property type="project" value="InterPro"/>
</dbReference>
<evidence type="ECO:0000256" key="8">
    <source>
        <dbReference type="ARBA" id="ARBA00022833"/>
    </source>
</evidence>
<evidence type="ECO:0000313" key="11">
    <source>
        <dbReference type="EMBL" id="MDE52213.1"/>
    </source>
</evidence>
<evidence type="ECO:0000256" key="6">
    <source>
        <dbReference type="ARBA" id="ARBA00022705"/>
    </source>
</evidence>
<keyword evidence="9" id="KW-0804">Transcription</keyword>
<proteinExistence type="inferred from homology"/>
<dbReference type="CDD" id="cd04860">
    <property type="entry name" value="AE_Prim_S"/>
    <property type="match status" value="1"/>
</dbReference>
<dbReference type="EMBL" id="GGYP01007442">
    <property type="protein sequence ID" value="MDE52213.1"/>
    <property type="molecule type" value="Transcribed_RNA"/>
</dbReference>
<dbReference type="InterPro" id="IPR002755">
    <property type="entry name" value="DNA_primase_S"/>
</dbReference>
<keyword evidence="4 10" id="KW-0808">Transferase</keyword>
<evidence type="ECO:0000256" key="1">
    <source>
        <dbReference type="ARBA" id="ARBA00009762"/>
    </source>
</evidence>
<dbReference type="GO" id="GO:0006269">
    <property type="term" value="P:DNA replication, synthesis of primer"/>
    <property type="evidence" value="ECO:0007669"/>
    <property type="project" value="UniProtKB-KW"/>
</dbReference>
<dbReference type="SUPFAM" id="SSF56747">
    <property type="entry name" value="Prim-pol domain"/>
    <property type="match status" value="1"/>
</dbReference>
<keyword evidence="3 10" id="KW-0639">Primosome</keyword>
<dbReference type="AlphaFoldDB" id="A0A6G1SQP5"/>
<keyword evidence="8" id="KW-0862">Zinc</keyword>